<dbReference type="RefSeq" id="WP_201947797.1">
    <property type="nucleotide sequence ID" value="NZ_JAERRJ010000005.1"/>
</dbReference>
<accession>A0ABS1M4V7</accession>
<name>A0ABS1M4V7_9NOCA</name>
<dbReference type="Proteomes" id="UP000602198">
    <property type="component" value="Unassembled WGS sequence"/>
</dbReference>
<feature type="transmembrane region" description="Helical" evidence="1">
    <location>
        <begin position="63"/>
        <end position="81"/>
    </location>
</feature>
<protein>
    <recommendedName>
        <fullName evidence="4">DUF2269 family protein</fullName>
    </recommendedName>
</protein>
<evidence type="ECO:0000256" key="1">
    <source>
        <dbReference type="SAM" id="Phobius"/>
    </source>
</evidence>
<keyword evidence="3" id="KW-1185">Reference proteome</keyword>
<keyword evidence="1" id="KW-0472">Membrane</keyword>
<keyword evidence="1" id="KW-1133">Transmembrane helix</keyword>
<proteinExistence type="predicted"/>
<dbReference type="EMBL" id="JAERRJ010000005">
    <property type="protein sequence ID" value="MBL1075596.1"/>
    <property type="molecule type" value="Genomic_DNA"/>
</dbReference>
<feature type="transmembrane region" description="Helical" evidence="1">
    <location>
        <begin position="150"/>
        <end position="172"/>
    </location>
</feature>
<evidence type="ECO:0000313" key="2">
    <source>
        <dbReference type="EMBL" id="MBL1075596.1"/>
    </source>
</evidence>
<evidence type="ECO:0000313" key="3">
    <source>
        <dbReference type="Proteomes" id="UP000602198"/>
    </source>
</evidence>
<feature type="transmembrane region" description="Helical" evidence="1">
    <location>
        <begin position="93"/>
        <end position="113"/>
    </location>
</feature>
<keyword evidence="1" id="KW-0812">Transmembrane</keyword>
<evidence type="ECO:0008006" key="4">
    <source>
        <dbReference type="Google" id="ProtNLM"/>
    </source>
</evidence>
<organism evidence="2 3">
    <name type="scientific">Nocardia acididurans</name>
    <dbReference type="NCBI Taxonomy" id="2802282"/>
    <lineage>
        <taxon>Bacteria</taxon>
        <taxon>Bacillati</taxon>
        <taxon>Actinomycetota</taxon>
        <taxon>Actinomycetes</taxon>
        <taxon>Mycobacteriales</taxon>
        <taxon>Nocardiaceae</taxon>
        <taxon>Nocardia</taxon>
    </lineage>
</organism>
<reference evidence="2 3" key="1">
    <citation type="submission" date="2021-01" db="EMBL/GenBank/DDBJ databases">
        <title>WGS of actinomycetes isolated from Thailand.</title>
        <authorList>
            <person name="Thawai C."/>
        </authorList>
    </citation>
    <scope>NUCLEOTIDE SEQUENCE [LARGE SCALE GENOMIC DNA]</scope>
    <source>
        <strain evidence="2 3">LPG 2</strain>
    </source>
</reference>
<comment type="caution">
    <text evidence="2">The sequence shown here is derived from an EMBL/GenBank/DDBJ whole genome shotgun (WGS) entry which is preliminary data.</text>
</comment>
<sequence length="180" mass="19546">MPTVVTLAVLLQALLAAAMFVISTTVWFTGRRAQQSADAEVARQGFAPEVLTRHGIRFKEEPWEFALALTIGAILTTLAVLNVTGTARPASWIVEPLILVVVGFITLSQVLAVRYTEAVLRRSPDPQARDINARKVIEAARRGFPSVLRILVPVRFVLATAGSIAVLILLSVPAATPWFH</sequence>
<gene>
    <name evidence="2" type="ORF">JK358_14445</name>
</gene>
<feature type="transmembrane region" description="Helical" evidence="1">
    <location>
        <begin position="6"/>
        <end position="28"/>
    </location>
</feature>